<comment type="caution">
    <text evidence="1">The sequence shown here is derived from an EMBL/GenBank/DDBJ whole genome shotgun (WGS) entry which is preliminary data.</text>
</comment>
<dbReference type="GO" id="GO:0003746">
    <property type="term" value="F:translation elongation factor activity"/>
    <property type="evidence" value="ECO:0007669"/>
    <property type="project" value="UniProtKB-KW"/>
</dbReference>
<dbReference type="RefSeq" id="WP_126504895.1">
    <property type="nucleotide sequence ID" value="NZ_RXNV01000002.1"/>
</dbReference>
<organism evidence="1 2">
    <name type="scientific">Shewanella atlantica</name>
    <dbReference type="NCBI Taxonomy" id="271099"/>
    <lineage>
        <taxon>Bacteria</taxon>
        <taxon>Pseudomonadati</taxon>
        <taxon>Pseudomonadota</taxon>
        <taxon>Gammaproteobacteria</taxon>
        <taxon>Alteromonadales</taxon>
        <taxon>Shewanellaceae</taxon>
        <taxon>Shewanella</taxon>
    </lineage>
</organism>
<dbReference type="GO" id="GO:0032784">
    <property type="term" value="P:regulation of DNA-templated transcription elongation"/>
    <property type="evidence" value="ECO:0007669"/>
    <property type="project" value="InterPro"/>
</dbReference>
<keyword evidence="1" id="KW-0648">Protein biosynthesis</keyword>
<accession>A0A431WD75</accession>
<evidence type="ECO:0000313" key="2">
    <source>
        <dbReference type="Proteomes" id="UP000282060"/>
    </source>
</evidence>
<dbReference type="OrthoDB" id="5293337at2"/>
<dbReference type="Proteomes" id="UP000282060">
    <property type="component" value="Unassembled WGS sequence"/>
</dbReference>
<protein>
    <submittedName>
        <fullName evidence="1">Transcription elongation factor</fullName>
    </submittedName>
</protein>
<dbReference type="EMBL" id="RXNV01000002">
    <property type="protein sequence ID" value="RTR33339.1"/>
    <property type="molecule type" value="Genomic_DNA"/>
</dbReference>
<keyword evidence="1" id="KW-0251">Elongation factor</keyword>
<name>A0A431WD75_9GAMM</name>
<dbReference type="Gene3D" id="3.10.50.30">
    <property type="entry name" value="Transcription elongation factor, GreA/GreB, C-terminal domain"/>
    <property type="match status" value="1"/>
</dbReference>
<gene>
    <name evidence="1" type="ORF">EKG39_06230</name>
</gene>
<dbReference type="InterPro" id="IPR036953">
    <property type="entry name" value="GreA/GreB_C_sf"/>
</dbReference>
<dbReference type="AlphaFoldDB" id="A0A431WD75"/>
<reference evidence="1 2" key="1">
    <citation type="submission" date="2018-12" db="EMBL/GenBank/DDBJ databases">
        <authorList>
            <person name="Yu L."/>
        </authorList>
    </citation>
    <scope>NUCLEOTIDE SEQUENCE [LARGE SCALE GENOMIC DNA]</scope>
    <source>
        <strain evidence="1 2">HAW-EB5</strain>
    </source>
</reference>
<evidence type="ECO:0000313" key="1">
    <source>
        <dbReference type="EMBL" id="RTR33339.1"/>
    </source>
</evidence>
<dbReference type="SUPFAM" id="SSF54534">
    <property type="entry name" value="FKBP-like"/>
    <property type="match status" value="1"/>
</dbReference>
<proteinExistence type="predicted"/>
<keyword evidence="2" id="KW-1185">Reference proteome</keyword>
<dbReference type="GO" id="GO:0003677">
    <property type="term" value="F:DNA binding"/>
    <property type="evidence" value="ECO:0007669"/>
    <property type="project" value="InterPro"/>
</dbReference>
<sequence length="168" mass="18105">MNKLILLTEILKLLDAIKLSAVKAANQAHETATHSETVARSKYETFGLEASYLAHGQAQRVAECTMDLKAFTELNLCAFNDGKSIGLGALVVIMDEKDDEQFLFIGPGAGGLKFSVTVDIQASPEQVEVMIITPSSPLGCALMGRGLDDIVAINIGDNRKEYEIVAVY</sequence>